<organism evidence="3 4">
    <name type="scientific">Sphingobium nicotianae</name>
    <dbReference type="NCBI Taxonomy" id="2782607"/>
    <lineage>
        <taxon>Bacteria</taxon>
        <taxon>Pseudomonadati</taxon>
        <taxon>Pseudomonadota</taxon>
        <taxon>Alphaproteobacteria</taxon>
        <taxon>Sphingomonadales</taxon>
        <taxon>Sphingomonadaceae</taxon>
        <taxon>Sphingobium</taxon>
    </lineage>
</organism>
<feature type="domain" description="SnoaL-like" evidence="2">
    <location>
        <begin position="38"/>
        <end position="165"/>
    </location>
</feature>
<gene>
    <name evidence="3" type="ORF">KK488_19320</name>
</gene>
<dbReference type="EMBL" id="JAHGAW010000015">
    <property type="protein sequence ID" value="MBT2189104.1"/>
    <property type="molecule type" value="Genomic_DNA"/>
</dbReference>
<protein>
    <submittedName>
        <fullName evidence="3">Nuclear transport factor 2 family protein</fullName>
    </submittedName>
</protein>
<sequence length="196" mass="21120">MSSPRLSILLGSALLFGTVVATAAPTSSATALEKRVRVLEDQQEIRQVLIRYGEYLDARDYAGYASLFAKDGVSSSGFGSATGPAAIQAILEKNLGKPEPGFVNKSNFHLMTTEVVQVDGDKATARSRYLFMTASPDGKPVAALAGRYVDQLVRENGVWKLYRRTSHGVIPYRDGNNPNLPPRPAALQGVVQPQAQ</sequence>
<dbReference type="InterPro" id="IPR032710">
    <property type="entry name" value="NTF2-like_dom_sf"/>
</dbReference>
<comment type="caution">
    <text evidence="3">The sequence shown here is derived from an EMBL/GenBank/DDBJ whole genome shotgun (WGS) entry which is preliminary data.</text>
</comment>
<keyword evidence="4" id="KW-1185">Reference proteome</keyword>
<dbReference type="RefSeq" id="WP_214625364.1">
    <property type="nucleotide sequence ID" value="NZ_JAHGAW010000015.1"/>
</dbReference>
<dbReference type="SUPFAM" id="SSF54427">
    <property type="entry name" value="NTF2-like"/>
    <property type="match status" value="1"/>
</dbReference>
<keyword evidence="1" id="KW-0732">Signal</keyword>
<dbReference type="InterPro" id="IPR037401">
    <property type="entry name" value="SnoaL-like"/>
</dbReference>
<dbReference type="Pfam" id="PF13577">
    <property type="entry name" value="SnoaL_4"/>
    <property type="match status" value="1"/>
</dbReference>
<evidence type="ECO:0000259" key="2">
    <source>
        <dbReference type="Pfam" id="PF13577"/>
    </source>
</evidence>
<accession>A0A9X1ITD1</accession>
<evidence type="ECO:0000313" key="4">
    <source>
        <dbReference type="Proteomes" id="UP001138757"/>
    </source>
</evidence>
<dbReference type="Proteomes" id="UP001138757">
    <property type="component" value="Unassembled WGS sequence"/>
</dbReference>
<feature type="signal peptide" evidence="1">
    <location>
        <begin position="1"/>
        <end position="23"/>
    </location>
</feature>
<feature type="chain" id="PRO_5040965419" evidence="1">
    <location>
        <begin position="24"/>
        <end position="196"/>
    </location>
</feature>
<proteinExistence type="predicted"/>
<evidence type="ECO:0000313" key="3">
    <source>
        <dbReference type="EMBL" id="MBT2189104.1"/>
    </source>
</evidence>
<evidence type="ECO:0000256" key="1">
    <source>
        <dbReference type="SAM" id="SignalP"/>
    </source>
</evidence>
<dbReference type="CDD" id="cd00531">
    <property type="entry name" value="NTF2_like"/>
    <property type="match status" value="1"/>
</dbReference>
<name>A0A9X1ITD1_9SPHN</name>
<dbReference type="Gene3D" id="3.10.450.50">
    <property type="match status" value="1"/>
</dbReference>
<dbReference type="AlphaFoldDB" id="A0A9X1ITD1"/>
<reference evidence="3" key="1">
    <citation type="submission" date="2021-05" db="EMBL/GenBank/DDBJ databases">
        <title>Genome of Sphingobium sp. strain.</title>
        <authorList>
            <person name="Fan R."/>
        </authorList>
    </citation>
    <scope>NUCLEOTIDE SEQUENCE</scope>
    <source>
        <strain evidence="3">H33</strain>
    </source>
</reference>